<protein>
    <recommendedName>
        <fullName evidence="3">Alcohol dehydrogenase-like C-terminal domain-containing protein</fullName>
    </recommendedName>
</protein>
<gene>
    <name evidence="1" type="ORF">RJ639_039994</name>
</gene>
<dbReference type="Proteomes" id="UP001188597">
    <property type="component" value="Unassembled WGS sequence"/>
</dbReference>
<organism evidence="1 2">
    <name type="scientific">Escallonia herrerae</name>
    <dbReference type="NCBI Taxonomy" id="1293975"/>
    <lineage>
        <taxon>Eukaryota</taxon>
        <taxon>Viridiplantae</taxon>
        <taxon>Streptophyta</taxon>
        <taxon>Embryophyta</taxon>
        <taxon>Tracheophyta</taxon>
        <taxon>Spermatophyta</taxon>
        <taxon>Magnoliopsida</taxon>
        <taxon>eudicotyledons</taxon>
        <taxon>Gunneridae</taxon>
        <taxon>Pentapetalae</taxon>
        <taxon>asterids</taxon>
        <taxon>campanulids</taxon>
        <taxon>Escalloniales</taxon>
        <taxon>Escalloniaceae</taxon>
        <taxon>Escallonia</taxon>
    </lineage>
</organism>
<evidence type="ECO:0000313" key="1">
    <source>
        <dbReference type="EMBL" id="KAK3028967.1"/>
    </source>
</evidence>
<dbReference type="PANTHER" id="PTHR43205">
    <property type="entry name" value="PROSTAGLANDIN REDUCTASE"/>
    <property type="match status" value="1"/>
</dbReference>
<proteinExistence type="predicted"/>
<dbReference type="Gene3D" id="3.90.180.10">
    <property type="entry name" value="Medium-chain alcohol dehydrogenases, catalytic domain"/>
    <property type="match status" value="1"/>
</dbReference>
<dbReference type="GO" id="GO:0032440">
    <property type="term" value="F:2-alkenal reductase [NAD(P)H] activity"/>
    <property type="evidence" value="ECO:0007669"/>
    <property type="project" value="TreeGrafter"/>
</dbReference>
<dbReference type="EMBL" id="JAVXUP010000396">
    <property type="protein sequence ID" value="KAK3028967.1"/>
    <property type="molecule type" value="Genomic_DNA"/>
</dbReference>
<keyword evidence="2" id="KW-1185">Reference proteome</keyword>
<name>A0AA89B956_9ASTE</name>
<reference evidence="1" key="1">
    <citation type="submission" date="2022-12" db="EMBL/GenBank/DDBJ databases">
        <title>Draft genome assemblies for two species of Escallonia (Escalloniales).</title>
        <authorList>
            <person name="Chanderbali A."/>
            <person name="Dervinis C."/>
            <person name="Anghel I."/>
            <person name="Soltis D."/>
            <person name="Soltis P."/>
            <person name="Zapata F."/>
        </authorList>
    </citation>
    <scope>NUCLEOTIDE SEQUENCE</scope>
    <source>
        <strain evidence="1">UCBG64.0493</strain>
        <tissue evidence="1">Leaf</tissue>
    </source>
</reference>
<accession>A0AA89B956</accession>
<dbReference type="InterPro" id="IPR045010">
    <property type="entry name" value="MDR_fam"/>
</dbReference>
<comment type="caution">
    <text evidence="1">The sequence shown here is derived from an EMBL/GenBank/DDBJ whole genome shotgun (WGS) entry which is preliminary data.</text>
</comment>
<dbReference type="Gene3D" id="3.40.50.720">
    <property type="entry name" value="NAD(P)-binding Rossmann-like Domain"/>
    <property type="match status" value="2"/>
</dbReference>
<sequence length="170" mass="18872">MLICFLSDGVGMLSITAYVGFYEICDPKRGEKVFISAASGSVGQIFGQFGKLLGCYIVGSAGTKEKVDLLKNNFGFDEAFNYKKERRLSAIFFYIYASVIEKNDVKVANCYPPLLFGCLLDYYHRYTKFLDMVLSYIKQGKISYMEDTAEGLESAPAALVGLFSGRNTGK</sequence>
<dbReference type="AlphaFoldDB" id="A0AA89B956"/>
<dbReference type="SUPFAM" id="SSF51735">
    <property type="entry name" value="NAD(P)-binding Rossmann-fold domains"/>
    <property type="match status" value="1"/>
</dbReference>
<dbReference type="InterPro" id="IPR036291">
    <property type="entry name" value="NAD(P)-bd_dom_sf"/>
</dbReference>
<evidence type="ECO:0008006" key="3">
    <source>
        <dbReference type="Google" id="ProtNLM"/>
    </source>
</evidence>
<dbReference type="PANTHER" id="PTHR43205:SF7">
    <property type="entry name" value="PROSTAGLANDIN REDUCTASE 1"/>
    <property type="match status" value="1"/>
</dbReference>
<evidence type="ECO:0000313" key="2">
    <source>
        <dbReference type="Proteomes" id="UP001188597"/>
    </source>
</evidence>